<sequence>MHTTTKALLLLFVGLTIAGAAIAQESMLCQGHYWTEDEAKVKMADFASQWTDKASWEKRATQIRKNIIDGLQLEKMPVPKDGFKTVITNTREMDGYIVENIAIQSFPGFYITGNLYRPLEKADKYPAILSAHGHFPDARFSVPVQRRCAALARMGAIVFMYDMVGYTESTQVTHKMPIAMTLQTWNSKRVLDYLLSRPDVDKDKIGMTGASGGGTQTFMLTAIDDRIKVAVPVVQVSAHFFGGCVCESGMPVHKTATFQTNNVEVAALCAPRPMLMVSDGADWTKNTPLVEFPYVQSVYKAYGVQHLVDNVHFAAEKHDYGVSKRIVAYNFFAEHLGLNYAKLPYDDGYNESFVTILPADDLKVFIDKTPRPSGALKDDEAVMKYLKIGQ</sequence>
<name>A0ABZ0IIU5_9BACT</name>
<organism evidence="3 4">
    <name type="scientific">Imperialibacter roseus</name>
    <dbReference type="NCBI Taxonomy" id="1324217"/>
    <lineage>
        <taxon>Bacteria</taxon>
        <taxon>Pseudomonadati</taxon>
        <taxon>Bacteroidota</taxon>
        <taxon>Cytophagia</taxon>
        <taxon>Cytophagales</taxon>
        <taxon>Flammeovirgaceae</taxon>
        <taxon>Imperialibacter</taxon>
    </lineage>
</organism>
<protein>
    <submittedName>
        <fullName evidence="3">CocE/NonD family hydrolase</fullName>
    </submittedName>
</protein>
<gene>
    <name evidence="3" type="ORF">RT717_15240</name>
</gene>
<dbReference type="Proteomes" id="UP001302349">
    <property type="component" value="Chromosome"/>
</dbReference>
<keyword evidence="4" id="KW-1185">Reference proteome</keyword>
<dbReference type="EMBL" id="CP136051">
    <property type="protein sequence ID" value="WOK04434.1"/>
    <property type="molecule type" value="Genomic_DNA"/>
</dbReference>
<feature type="signal peptide" evidence="1">
    <location>
        <begin position="1"/>
        <end position="23"/>
    </location>
</feature>
<evidence type="ECO:0000313" key="4">
    <source>
        <dbReference type="Proteomes" id="UP001302349"/>
    </source>
</evidence>
<dbReference type="PANTHER" id="PTHR22946:SF8">
    <property type="entry name" value="ACETYL XYLAN ESTERASE DOMAIN-CONTAINING PROTEIN"/>
    <property type="match status" value="1"/>
</dbReference>
<proteinExistence type="predicted"/>
<dbReference type="RefSeq" id="WP_317487244.1">
    <property type="nucleotide sequence ID" value="NZ_CP136051.1"/>
</dbReference>
<dbReference type="Pfam" id="PF02129">
    <property type="entry name" value="Peptidase_S15"/>
    <property type="match status" value="1"/>
</dbReference>
<dbReference type="InterPro" id="IPR000383">
    <property type="entry name" value="Xaa-Pro-like_dom"/>
</dbReference>
<keyword evidence="1" id="KW-0732">Signal</keyword>
<dbReference type="PANTHER" id="PTHR22946">
    <property type="entry name" value="DIENELACTONE HYDROLASE DOMAIN-CONTAINING PROTEIN-RELATED"/>
    <property type="match status" value="1"/>
</dbReference>
<dbReference type="Gene3D" id="3.40.50.1820">
    <property type="entry name" value="alpha/beta hydrolase"/>
    <property type="match status" value="1"/>
</dbReference>
<evidence type="ECO:0000256" key="1">
    <source>
        <dbReference type="SAM" id="SignalP"/>
    </source>
</evidence>
<feature type="chain" id="PRO_5046173783" evidence="1">
    <location>
        <begin position="24"/>
        <end position="390"/>
    </location>
</feature>
<dbReference type="InterPro" id="IPR029058">
    <property type="entry name" value="AB_hydrolase_fold"/>
</dbReference>
<dbReference type="GO" id="GO:0016787">
    <property type="term" value="F:hydrolase activity"/>
    <property type="evidence" value="ECO:0007669"/>
    <property type="project" value="UniProtKB-KW"/>
</dbReference>
<keyword evidence="3" id="KW-0378">Hydrolase</keyword>
<dbReference type="InterPro" id="IPR050261">
    <property type="entry name" value="FrsA_esterase"/>
</dbReference>
<reference evidence="3 4" key="1">
    <citation type="journal article" date="2023" name="Microbiol. Resour. Announc.">
        <title>Complete Genome Sequence of Imperialibacter roseus strain P4T.</title>
        <authorList>
            <person name="Tizabi D.R."/>
            <person name="Bachvaroff T."/>
            <person name="Hill R.T."/>
        </authorList>
    </citation>
    <scope>NUCLEOTIDE SEQUENCE [LARGE SCALE GENOMIC DNA]</scope>
    <source>
        <strain evidence="3 4">P4T</strain>
    </source>
</reference>
<evidence type="ECO:0000259" key="2">
    <source>
        <dbReference type="Pfam" id="PF02129"/>
    </source>
</evidence>
<evidence type="ECO:0000313" key="3">
    <source>
        <dbReference type="EMBL" id="WOK04434.1"/>
    </source>
</evidence>
<accession>A0ABZ0IIU5</accession>
<feature type="domain" description="Xaa-Pro dipeptidyl-peptidase-like" evidence="2">
    <location>
        <begin position="112"/>
        <end position="256"/>
    </location>
</feature>
<dbReference type="SUPFAM" id="SSF53474">
    <property type="entry name" value="alpha/beta-Hydrolases"/>
    <property type="match status" value="1"/>
</dbReference>